<dbReference type="GO" id="GO:0016787">
    <property type="term" value="F:hydrolase activity"/>
    <property type="evidence" value="ECO:0007669"/>
    <property type="project" value="UniProtKB-KW"/>
</dbReference>
<dbReference type="Gene3D" id="3.40.710.10">
    <property type="entry name" value="DD-peptidase/beta-lactamase superfamily"/>
    <property type="match status" value="1"/>
</dbReference>
<sequence length="209" mass="23303">MALNRNPSDALMPMVDLRGQRQLDPGIPEQSRRRRDHNLGRGEPRLLTCCKLSLYGPPWERHDGLSTPADEAPARLDVVCARLPGGVLHAQWGEQDTTWQTPRHMEAARRERLATGYRPRHGGHGGQDYLQLGAYWPVGGMASTATDMARWMRFHLNGGALDGTRLTPVSRDCFELSHPMEGSDYYRRLDGATEVFENARGGCISACLP</sequence>
<dbReference type="EMBL" id="JABFUC010000009">
    <property type="protein sequence ID" value="MCG6658582.1"/>
    <property type="molecule type" value="Genomic_DNA"/>
</dbReference>
<dbReference type="SUPFAM" id="SSF56601">
    <property type="entry name" value="beta-lactamase/transpeptidase-like"/>
    <property type="match status" value="1"/>
</dbReference>
<dbReference type="InterPro" id="IPR012338">
    <property type="entry name" value="Beta-lactam/transpept-like"/>
</dbReference>
<keyword evidence="2" id="KW-0378">Hydrolase</keyword>
<proteinExistence type="predicted"/>
<comment type="caution">
    <text evidence="2">The sequence shown here is derived from an EMBL/GenBank/DDBJ whole genome shotgun (WGS) entry which is preliminary data.</text>
</comment>
<keyword evidence="3" id="KW-1185">Reference proteome</keyword>
<dbReference type="Proteomes" id="UP000814385">
    <property type="component" value="Unassembled WGS sequence"/>
</dbReference>
<gene>
    <name evidence="2" type="ORF">HOP52_12550</name>
</gene>
<evidence type="ECO:0000256" key="1">
    <source>
        <dbReference type="SAM" id="MobiDB-lite"/>
    </source>
</evidence>
<evidence type="ECO:0000313" key="3">
    <source>
        <dbReference type="Proteomes" id="UP000814385"/>
    </source>
</evidence>
<organism evidence="2 3">
    <name type="scientific">Billgrantia campisalis</name>
    <dbReference type="NCBI Taxonomy" id="74661"/>
    <lineage>
        <taxon>Bacteria</taxon>
        <taxon>Pseudomonadati</taxon>
        <taxon>Pseudomonadota</taxon>
        <taxon>Gammaproteobacteria</taxon>
        <taxon>Oceanospirillales</taxon>
        <taxon>Halomonadaceae</taxon>
        <taxon>Billgrantia</taxon>
    </lineage>
</organism>
<protein>
    <submittedName>
        <fullName evidence="2">Serine hydrolase</fullName>
    </submittedName>
</protein>
<evidence type="ECO:0000313" key="2">
    <source>
        <dbReference type="EMBL" id="MCG6658582.1"/>
    </source>
</evidence>
<feature type="region of interest" description="Disordered" evidence="1">
    <location>
        <begin position="1"/>
        <end position="40"/>
    </location>
</feature>
<name>A0ABS9PBF5_9GAMM</name>
<reference evidence="2 3" key="1">
    <citation type="submission" date="2020-05" db="EMBL/GenBank/DDBJ databases">
        <title>Comparative genomic analysis of denitrifying bacteria from Halomonas genus.</title>
        <authorList>
            <person name="Wang L."/>
            <person name="Shao Z."/>
        </authorList>
    </citation>
    <scope>NUCLEOTIDE SEQUENCE [LARGE SCALE GENOMIC DNA]</scope>
    <source>
        <strain evidence="2 3">A4</strain>
    </source>
</reference>
<accession>A0ABS9PBF5</accession>